<dbReference type="eggNOG" id="ENOG502S9XK">
    <property type="taxonomic scope" value="Eukaryota"/>
</dbReference>
<dbReference type="AlphaFoldDB" id="A0A1S3AKQ6"/>
<accession>A0A1S3AKQ6</accession>
<dbReference type="GO" id="GO:0035456">
    <property type="term" value="P:response to interferon-beta"/>
    <property type="evidence" value="ECO:0007669"/>
    <property type="project" value="TreeGrafter"/>
</dbReference>
<name>A0A1S3AKQ6_ERIEU</name>
<comment type="similarity">
    <text evidence="2">Belongs to the CD225/Dispanin family.</text>
</comment>
<dbReference type="RefSeq" id="XP_007536621.1">
    <property type="nucleotide sequence ID" value="XM_007536559.2"/>
</dbReference>
<evidence type="ECO:0000256" key="4">
    <source>
        <dbReference type="ARBA" id="ARBA00022989"/>
    </source>
</evidence>
<feature type="transmembrane region" description="Helical" evidence="6">
    <location>
        <begin position="75"/>
        <end position="95"/>
    </location>
</feature>
<dbReference type="InterPro" id="IPR007593">
    <property type="entry name" value="CD225/Dispanin_fam"/>
</dbReference>
<keyword evidence="3 6" id="KW-0812">Transmembrane</keyword>
<dbReference type="InParanoid" id="A0A1S3AKQ6"/>
<dbReference type="GO" id="GO:0034341">
    <property type="term" value="P:response to type II interferon"/>
    <property type="evidence" value="ECO:0007669"/>
    <property type="project" value="TreeGrafter"/>
</dbReference>
<keyword evidence="5 6" id="KW-0472">Membrane</keyword>
<proteinExistence type="inferred from homology"/>
<sequence>MSRDRCQAPAASTVVHVQEETVQPDHVVWSLFNTLFLNVCCLGFAAFAYSVKSRDRKMAGDLAGARSHASTAKCLNILALVLGVVFIVLTIVVMLNRDSR</sequence>
<dbReference type="GO" id="GO:0060337">
    <property type="term" value="P:type I interferon-mediated signaling pathway"/>
    <property type="evidence" value="ECO:0007669"/>
    <property type="project" value="TreeGrafter"/>
</dbReference>
<dbReference type="OrthoDB" id="9665921at2759"/>
<evidence type="ECO:0000256" key="2">
    <source>
        <dbReference type="ARBA" id="ARBA00006843"/>
    </source>
</evidence>
<feature type="transmembrane region" description="Helical" evidence="6">
    <location>
        <begin position="27"/>
        <end position="49"/>
    </location>
</feature>
<keyword evidence="4 6" id="KW-1133">Transmembrane helix</keyword>
<dbReference type="GO" id="GO:0045071">
    <property type="term" value="P:negative regulation of viral genome replication"/>
    <property type="evidence" value="ECO:0007669"/>
    <property type="project" value="TreeGrafter"/>
</dbReference>
<dbReference type="GO" id="GO:0051607">
    <property type="term" value="P:defense response to virus"/>
    <property type="evidence" value="ECO:0007669"/>
    <property type="project" value="TreeGrafter"/>
</dbReference>
<comment type="subcellular location">
    <subcellularLocation>
        <location evidence="1">Membrane</location>
    </subcellularLocation>
</comment>
<dbReference type="GO" id="GO:0005886">
    <property type="term" value="C:plasma membrane"/>
    <property type="evidence" value="ECO:0007669"/>
    <property type="project" value="TreeGrafter"/>
</dbReference>
<dbReference type="Proteomes" id="UP001652624">
    <property type="component" value="Chromosome 17"/>
</dbReference>
<evidence type="ECO:0000256" key="1">
    <source>
        <dbReference type="ARBA" id="ARBA00004370"/>
    </source>
</evidence>
<dbReference type="PANTHER" id="PTHR13999">
    <property type="entry name" value="INTERFERON INDUCIBLE TRANSMEMBRANE PROTEIN"/>
    <property type="match status" value="1"/>
</dbReference>
<dbReference type="InterPro" id="IPR051517">
    <property type="entry name" value="IFITM_antiviral_protein"/>
</dbReference>
<keyword evidence="7" id="KW-1185">Reference proteome</keyword>
<dbReference type="GeneID" id="103125734"/>
<dbReference type="Pfam" id="PF04505">
    <property type="entry name" value="CD225"/>
    <property type="match status" value="1"/>
</dbReference>
<evidence type="ECO:0000256" key="3">
    <source>
        <dbReference type="ARBA" id="ARBA00022692"/>
    </source>
</evidence>
<evidence type="ECO:0000313" key="7">
    <source>
        <dbReference type="Proteomes" id="UP001652624"/>
    </source>
</evidence>
<dbReference type="GO" id="GO:0046597">
    <property type="term" value="P:host-mediated suppression of symbiont invasion"/>
    <property type="evidence" value="ECO:0007669"/>
    <property type="project" value="TreeGrafter"/>
</dbReference>
<gene>
    <name evidence="8" type="primary">LOC103125734</name>
</gene>
<protein>
    <submittedName>
        <fullName evidence="8">Interferon-induced transmembrane protein 3-like</fullName>
    </submittedName>
</protein>
<evidence type="ECO:0000256" key="6">
    <source>
        <dbReference type="SAM" id="Phobius"/>
    </source>
</evidence>
<reference evidence="8" key="1">
    <citation type="submission" date="2025-08" db="UniProtKB">
        <authorList>
            <consortium name="RefSeq"/>
        </authorList>
    </citation>
    <scope>IDENTIFICATION</scope>
</reference>
<organism evidence="7 8">
    <name type="scientific">Erinaceus europaeus</name>
    <name type="common">Western European hedgehog</name>
    <dbReference type="NCBI Taxonomy" id="9365"/>
    <lineage>
        <taxon>Eukaryota</taxon>
        <taxon>Metazoa</taxon>
        <taxon>Chordata</taxon>
        <taxon>Craniata</taxon>
        <taxon>Vertebrata</taxon>
        <taxon>Euteleostomi</taxon>
        <taxon>Mammalia</taxon>
        <taxon>Eutheria</taxon>
        <taxon>Laurasiatheria</taxon>
        <taxon>Eulipotyphla</taxon>
        <taxon>Erinaceidae</taxon>
        <taxon>Erinaceinae</taxon>
        <taxon>Erinaceus</taxon>
    </lineage>
</organism>
<dbReference type="GO" id="GO:0035455">
    <property type="term" value="P:response to interferon-alpha"/>
    <property type="evidence" value="ECO:0007669"/>
    <property type="project" value="TreeGrafter"/>
</dbReference>
<evidence type="ECO:0000313" key="8">
    <source>
        <dbReference type="RefSeq" id="XP_007536621.1"/>
    </source>
</evidence>
<dbReference type="PANTHER" id="PTHR13999:SF4">
    <property type="entry name" value="INTERFERON-INDUCED TRANSMEMBRANE PROTEIN 3"/>
    <property type="match status" value="1"/>
</dbReference>
<evidence type="ECO:0000256" key="5">
    <source>
        <dbReference type="ARBA" id="ARBA00023136"/>
    </source>
</evidence>